<evidence type="ECO:0000313" key="4">
    <source>
        <dbReference type="EMBL" id="SCF44842.1"/>
    </source>
</evidence>
<dbReference type="AlphaFoldDB" id="A0A1C5AHW4"/>
<dbReference type="EMBL" id="JACCCQ010000001">
    <property type="protein sequence ID" value="NYF56652.1"/>
    <property type="molecule type" value="Genomic_DNA"/>
</dbReference>
<accession>A0A1C5AHW4</accession>
<dbReference type="InterPro" id="IPR005545">
    <property type="entry name" value="YCII"/>
</dbReference>
<organism evidence="4 5">
    <name type="scientific">Micromonospora purpureochromogenes</name>
    <dbReference type="NCBI Taxonomy" id="47872"/>
    <lineage>
        <taxon>Bacteria</taxon>
        <taxon>Bacillati</taxon>
        <taxon>Actinomycetota</taxon>
        <taxon>Actinomycetes</taxon>
        <taxon>Micromonosporales</taxon>
        <taxon>Micromonosporaceae</taxon>
        <taxon>Micromonospora</taxon>
    </lineage>
</organism>
<dbReference type="Proteomes" id="UP000198228">
    <property type="component" value="Chromosome I"/>
</dbReference>
<dbReference type="EMBL" id="LT607410">
    <property type="protein sequence ID" value="SCF44842.1"/>
    <property type="molecule type" value="Genomic_DNA"/>
</dbReference>
<comment type="similarity">
    <text evidence="1">Belongs to the YciI family.</text>
</comment>
<protein>
    <submittedName>
        <fullName evidence="4">Uncharacterized conserved protein</fullName>
    </submittedName>
</protein>
<feature type="domain" description="YCII-related" evidence="2">
    <location>
        <begin position="1"/>
        <end position="116"/>
    </location>
</feature>
<reference evidence="3 6" key="2">
    <citation type="submission" date="2020-07" db="EMBL/GenBank/DDBJ databases">
        <title>Sequencing the genomes of 1000 actinobacteria strains.</title>
        <authorList>
            <person name="Klenk H.-P."/>
        </authorList>
    </citation>
    <scope>NUCLEOTIDE SEQUENCE [LARGE SCALE GENOMIC DNA]</scope>
    <source>
        <strain evidence="3 6">DSM 43814</strain>
    </source>
</reference>
<evidence type="ECO:0000313" key="6">
    <source>
        <dbReference type="Proteomes" id="UP000631553"/>
    </source>
</evidence>
<dbReference type="InterPro" id="IPR011008">
    <property type="entry name" value="Dimeric_a/b-barrel"/>
</dbReference>
<evidence type="ECO:0000313" key="5">
    <source>
        <dbReference type="Proteomes" id="UP000198228"/>
    </source>
</evidence>
<evidence type="ECO:0000259" key="2">
    <source>
        <dbReference type="Pfam" id="PF03795"/>
    </source>
</evidence>
<dbReference type="PANTHER" id="PTHR35174">
    <property type="entry name" value="BLL7171 PROTEIN-RELATED"/>
    <property type="match status" value="1"/>
</dbReference>
<keyword evidence="6" id="KW-1185">Reference proteome</keyword>
<dbReference type="Pfam" id="PF03795">
    <property type="entry name" value="YCII"/>
    <property type="match status" value="1"/>
</dbReference>
<proteinExistence type="inferred from homology"/>
<dbReference type="PANTHER" id="PTHR35174:SF3">
    <property type="entry name" value="BLL7171 PROTEIN"/>
    <property type="match status" value="1"/>
</dbReference>
<dbReference type="Proteomes" id="UP000631553">
    <property type="component" value="Unassembled WGS sequence"/>
</dbReference>
<evidence type="ECO:0000313" key="3">
    <source>
        <dbReference type="EMBL" id="NYF56652.1"/>
    </source>
</evidence>
<sequence>MKYMLLIWNRPGFVEGLSEQERTALFGEVDEIMKELTESGELVGGQALADPSQTRTVRLRGEHPEVTDGPFMESKEQFAGYLMVDCDSPERAAEIAARWPDVRMGFGVLEVRPVMDEAGTEM</sequence>
<dbReference type="SUPFAM" id="SSF54909">
    <property type="entry name" value="Dimeric alpha+beta barrel"/>
    <property type="match status" value="1"/>
</dbReference>
<gene>
    <name evidence="4" type="ORF">GA0074696_6068</name>
    <name evidence="3" type="ORF">HDA35_002483</name>
</gene>
<evidence type="ECO:0000256" key="1">
    <source>
        <dbReference type="ARBA" id="ARBA00007689"/>
    </source>
</evidence>
<dbReference type="Gene3D" id="3.30.70.1060">
    <property type="entry name" value="Dimeric alpha+beta barrel"/>
    <property type="match status" value="1"/>
</dbReference>
<reference evidence="4 5" key="1">
    <citation type="submission" date="2016-06" db="EMBL/GenBank/DDBJ databases">
        <authorList>
            <person name="Kjaerup R.B."/>
            <person name="Dalgaard T.S."/>
            <person name="Juul-Madsen H.R."/>
        </authorList>
    </citation>
    <scope>NUCLEOTIDE SEQUENCE [LARGE SCALE GENOMIC DNA]</scope>
    <source>
        <strain evidence="4 5">DSM 43821</strain>
    </source>
</reference>
<name>A0A1C5AHW4_9ACTN</name>